<keyword evidence="4" id="KW-1185">Reference proteome</keyword>
<dbReference type="OrthoDB" id="798769at2"/>
<dbReference type="Gene3D" id="1.20.120.1220">
    <property type="match status" value="1"/>
</dbReference>
<evidence type="ECO:0000313" key="4">
    <source>
        <dbReference type="Proteomes" id="UP000315540"/>
    </source>
</evidence>
<dbReference type="EMBL" id="VFWZ01000002">
    <property type="protein sequence ID" value="TPN87686.1"/>
    <property type="molecule type" value="Genomic_DNA"/>
</dbReference>
<keyword evidence="1" id="KW-0812">Transmembrane</keyword>
<gene>
    <name evidence="3" type="ORF">FHK87_08910</name>
</gene>
<keyword evidence="1" id="KW-1133">Transmembrane helix</keyword>
<dbReference type="Proteomes" id="UP000315540">
    <property type="component" value="Unassembled WGS sequence"/>
</dbReference>
<reference evidence="3 4" key="1">
    <citation type="submission" date="2019-06" db="EMBL/GenBank/DDBJ databases">
        <authorList>
            <person name="Meng X."/>
        </authorList>
    </citation>
    <scope>NUCLEOTIDE SEQUENCE [LARGE SCALE GENOMIC DNA]</scope>
    <source>
        <strain evidence="3 4">M625</strain>
    </source>
</reference>
<dbReference type="InterPro" id="IPR000045">
    <property type="entry name" value="Prepilin_IV_endopep_pep"/>
</dbReference>
<feature type="transmembrane region" description="Helical" evidence="1">
    <location>
        <begin position="23"/>
        <end position="40"/>
    </location>
</feature>
<sequence length="160" mass="18382">MLLIKLLILSSLAMISYQDIKERQVYAFVFLVLIGLLGYIHHQHTLQIHFLYALLINTTVLIIIMAMLYLYTLLRLKRSFFEEVFGLGDVLFFLALAVGFPTVSFIIILVFALLFSLAIWIFFKKSAKYPTVPLAGYMSLFLGVVFVTNWTTNVISLYLI</sequence>
<accession>A0A504J9T0</accession>
<dbReference type="Pfam" id="PF01478">
    <property type="entry name" value="Peptidase_A24"/>
    <property type="match status" value="1"/>
</dbReference>
<dbReference type="AlphaFoldDB" id="A0A504J9T0"/>
<protein>
    <recommendedName>
        <fullName evidence="2">Prepilin type IV endopeptidase peptidase domain-containing protein</fullName>
    </recommendedName>
</protein>
<dbReference type="GO" id="GO:0004190">
    <property type="term" value="F:aspartic-type endopeptidase activity"/>
    <property type="evidence" value="ECO:0007669"/>
    <property type="project" value="InterPro"/>
</dbReference>
<comment type="caution">
    <text evidence="3">The sequence shown here is derived from an EMBL/GenBank/DDBJ whole genome shotgun (WGS) entry which is preliminary data.</text>
</comment>
<feature type="transmembrane region" description="Helical" evidence="1">
    <location>
        <begin position="91"/>
        <end position="123"/>
    </location>
</feature>
<dbReference type="GO" id="GO:0016020">
    <property type="term" value="C:membrane"/>
    <property type="evidence" value="ECO:0007669"/>
    <property type="project" value="InterPro"/>
</dbReference>
<proteinExistence type="predicted"/>
<keyword evidence="1" id="KW-0472">Membrane</keyword>
<feature type="domain" description="Prepilin type IV endopeptidase peptidase" evidence="2">
    <location>
        <begin position="7"/>
        <end position="120"/>
    </location>
</feature>
<feature type="transmembrane region" description="Helical" evidence="1">
    <location>
        <begin position="52"/>
        <end position="71"/>
    </location>
</feature>
<name>A0A504J9T0_9FLAO</name>
<feature type="transmembrane region" description="Helical" evidence="1">
    <location>
        <begin position="135"/>
        <end position="159"/>
    </location>
</feature>
<organism evidence="3 4">
    <name type="scientific">Aquimarina algicola</name>
    <dbReference type="NCBI Taxonomy" id="2589995"/>
    <lineage>
        <taxon>Bacteria</taxon>
        <taxon>Pseudomonadati</taxon>
        <taxon>Bacteroidota</taxon>
        <taxon>Flavobacteriia</taxon>
        <taxon>Flavobacteriales</taxon>
        <taxon>Flavobacteriaceae</taxon>
        <taxon>Aquimarina</taxon>
    </lineage>
</organism>
<evidence type="ECO:0000313" key="3">
    <source>
        <dbReference type="EMBL" id="TPN87686.1"/>
    </source>
</evidence>
<evidence type="ECO:0000259" key="2">
    <source>
        <dbReference type="Pfam" id="PF01478"/>
    </source>
</evidence>
<evidence type="ECO:0000256" key="1">
    <source>
        <dbReference type="SAM" id="Phobius"/>
    </source>
</evidence>